<accession>D8LP80</accession>
<protein>
    <submittedName>
        <fullName evidence="2">EsV-1-47</fullName>
    </submittedName>
</protein>
<gene>
    <name evidence="2" type="ORF">Esi_0052_0215</name>
</gene>
<organism evidence="2 3">
    <name type="scientific">Ectocarpus siliculosus</name>
    <name type="common">Brown alga</name>
    <name type="synonym">Conferva siliculosa</name>
    <dbReference type="NCBI Taxonomy" id="2880"/>
    <lineage>
        <taxon>Eukaryota</taxon>
        <taxon>Sar</taxon>
        <taxon>Stramenopiles</taxon>
        <taxon>Ochrophyta</taxon>
        <taxon>PX clade</taxon>
        <taxon>Phaeophyceae</taxon>
        <taxon>Ectocarpales</taxon>
        <taxon>Ectocarpaceae</taxon>
        <taxon>Ectocarpus</taxon>
    </lineage>
</organism>
<reference evidence="2 3" key="1">
    <citation type="journal article" date="2010" name="Nature">
        <title>The Ectocarpus genome and the independent evolution of multicellularity in brown algae.</title>
        <authorList>
            <person name="Cock J.M."/>
            <person name="Sterck L."/>
            <person name="Rouze P."/>
            <person name="Scornet D."/>
            <person name="Allen A.E."/>
            <person name="Amoutzias G."/>
            <person name="Anthouard V."/>
            <person name="Artiguenave F."/>
            <person name="Aury J.M."/>
            <person name="Badger J.H."/>
            <person name="Beszteri B."/>
            <person name="Billiau K."/>
            <person name="Bonnet E."/>
            <person name="Bothwell J.H."/>
            <person name="Bowler C."/>
            <person name="Boyen C."/>
            <person name="Brownlee C."/>
            <person name="Carrano C.J."/>
            <person name="Charrier B."/>
            <person name="Cho G.Y."/>
            <person name="Coelho S.M."/>
            <person name="Collen J."/>
            <person name="Corre E."/>
            <person name="Da Silva C."/>
            <person name="Delage L."/>
            <person name="Delaroque N."/>
            <person name="Dittami S.M."/>
            <person name="Doulbeau S."/>
            <person name="Elias M."/>
            <person name="Farnham G."/>
            <person name="Gachon C.M."/>
            <person name="Gschloessl B."/>
            <person name="Heesch S."/>
            <person name="Jabbari K."/>
            <person name="Jubin C."/>
            <person name="Kawai H."/>
            <person name="Kimura K."/>
            <person name="Kloareg B."/>
            <person name="Kupper F.C."/>
            <person name="Lang D."/>
            <person name="Le Bail A."/>
            <person name="Leblanc C."/>
            <person name="Lerouge P."/>
            <person name="Lohr M."/>
            <person name="Lopez P.J."/>
            <person name="Martens C."/>
            <person name="Maumus F."/>
            <person name="Michel G."/>
            <person name="Miranda-Saavedra D."/>
            <person name="Morales J."/>
            <person name="Moreau H."/>
            <person name="Motomura T."/>
            <person name="Nagasato C."/>
            <person name="Napoli C.A."/>
            <person name="Nelson D.R."/>
            <person name="Nyvall-Collen P."/>
            <person name="Peters A.F."/>
            <person name="Pommier C."/>
            <person name="Potin P."/>
            <person name="Poulain J."/>
            <person name="Quesneville H."/>
            <person name="Read B."/>
            <person name="Rensing S.A."/>
            <person name="Ritter A."/>
            <person name="Rousvoal S."/>
            <person name="Samanta M."/>
            <person name="Samson G."/>
            <person name="Schroeder D.C."/>
            <person name="Segurens B."/>
            <person name="Strittmatter M."/>
            <person name="Tonon T."/>
            <person name="Tregear J.W."/>
            <person name="Valentin K."/>
            <person name="von Dassow P."/>
            <person name="Yamagishi T."/>
            <person name="Van de Peer Y."/>
            <person name="Wincker P."/>
        </authorList>
    </citation>
    <scope>NUCLEOTIDE SEQUENCE [LARGE SCALE GENOMIC DNA]</scope>
    <source>
        <strain evidence="3">Ec32 / CCAP1310/4</strain>
    </source>
</reference>
<evidence type="ECO:0000256" key="1">
    <source>
        <dbReference type="SAM" id="MobiDB-lite"/>
    </source>
</evidence>
<sequence length="106" mass="11827">MPSAVHEINTAFNQRLKPVAGLGAARPVNPFASTGVQTSRTKRDEMKVRSSVTLPGTLGSQYKGRVFDTKNDDSVRLDTYTIAENPKRNITMHSTSRLEVEHTRER</sequence>
<dbReference type="EMBL" id="FN648730">
    <property type="protein sequence ID" value="CBN80351.1"/>
    <property type="molecule type" value="Genomic_DNA"/>
</dbReference>
<feature type="compositionally biased region" description="Basic and acidic residues" evidence="1">
    <location>
        <begin position="96"/>
        <end position="106"/>
    </location>
</feature>
<feature type="region of interest" description="Disordered" evidence="1">
    <location>
        <begin position="25"/>
        <end position="50"/>
    </location>
</feature>
<keyword evidence="3" id="KW-1185">Reference proteome</keyword>
<evidence type="ECO:0000313" key="3">
    <source>
        <dbReference type="Proteomes" id="UP000002630"/>
    </source>
</evidence>
<feature type="region of interest" description="Disordered" evidence="1">
    <location>
        <begin position="87"/>
        <end position="106"/>
    </location>
</feature>
<proteinExistence type="predicted"/>
<dbReference type="Proteomes" id="UP000002630">
    <property type="component" value="Linkage Group LG16"/>
</dbReference>
<dbReference type="EMBL" id="FN649741">
    <property type="protein sequence ID" value="CBN80351.1"/>
    <property type="molecule type" value="Genomic_DNA"/>
</dbReference>
<evidence type="ECO:0000313" key="2">
    <source>
        <dbReference type="EMBL" id="CBN80351.1"/>
    </source>
</evidence>
<dbReference type="InParanoid" id="D8LP80"/>
<dbReference type="AlphaFoldDB" id="D8LP80"/>
<name>D8LP80_ECTSI</name>